<sequence length="166" mass="17992">MTEYRPPAEWPNKVREIAEATDLGIRSARAQDVNGFTDAVEQLKDHPEAREVHAHMVRELLETTYQDGLSGDDVSEVLTRTLGGSADWQAPVDPSAVVVVLTGALGVAEHADDADRAPTTNTQPAELTGAAILVMTDLTKGIAVDHRPYLDRAVAEIRRAQTVEMP</sequence>
<gene>
    <name evidence="1" type="ORF">VZC37_07490</name>
</gene>
<name>A0ABU7MAP3_9ACTN</name>
<evidence type="ECO:0008006" key="3">
    <source>
        <dbReference type="Google" id="ProtNLM"/>
    </source>
</evidence>
<comment type="caution">
    <text evidence="1">The sequence shown here is derived from an EMBL/GenBank/DDBJ whole genome shotgun (WGS) entry which is preliminary data.</text>
</comment>
<evidence type="ECO:0000313" key="2">
    <source>
        <dbReference type="Proteomes" id="UP001347146"/>
    </source>
</evidence>
<dbReference type="EMBL" id="JAZDUF010000002">
    <property type="protein sequence ID" value="MEE3850172.1"/>
    <property type="molecule type" value="Genomic_DNA"/>
</dbReference>
<proteinExistence type="predicted"/>
<protein>
    <recommendedName>
        <fullName evidence="3">TetR family transcriptional regulator</fullName>
    </recommendedName>
</protein>
<reference evidence="1 2" key="1">
    <citation type="submission" date="2024-01" db="EMBL/GenBank/DDBJ databases">
        <title>Draft genome sequence of Gordonia sp. LSe1-13.</title>
        <authorList>
            <person name="Suphannarot A."/>
            <person name="Mingma R."/>
        </authorList>
    </citation>
    <scope>NUCLEOTIDE SEQUENCE [LARGE SCALE GENOMIC DNA]</scope>
    <source>
        <strain evidence="1 2">LSe1-13</strain>
    </source>
</reference>
<dbReference type="Proteomes" id="UP001347146">
    <property type="component" value="Unassembled WGS sequence"/>
</dbReference>
<dbReference type="RefSeq" id="WP_330431849.1">
    <property type="nucleotide sequence ID" value="NZ_JAZDUF010000002.1"/>
</dbReference>
<organism evidence="1 2">
    <name type="scientific">Gordonia sesuvii</name>
    <dbReference type="NCBI Taxonomy" id="3116777"/>
    <lineage>
        <taxon>Bacteria</taxon>
        <taxon>Bacillati</taxon>
        <taxon>Actinomycetota</taxon>
        <taxon>Actinomycetes</taxon>
        <taxon>Mycobacteriales</taxon>
        <taxon>Gordoniaceae</taxon>
        <taxon>Gordonia</taxon>
    </lineage>
</organism>
<accession>A0ABU7MAP3</accession>
<keyword evidence="2" id="KW-1185">Reference proteome</keyword>
<evidence type="ECO:0000313" key="1">
    <source>
        <dbReference type="EMBL" id="MEE3850172.1"/>
    </source>
</evidence>